<dbReference type="Proteomes" id="UP000006931">
    <property type="component" value="Chromosome"/>
</dbReference>
<evidence type="ECO:0000313" key="2">
    <source>
        <dbReference type="EMBL" id="ADE30130.1"/>
    </source>
</evidence>
<keyword evidence="1" id="KW-0812">Transmembrane</keyword>
<dbReference type="EMBL" id="CP001584">
    <property type="protein sequence ID" value="ADE30130.1"/>
    <property type="molecule type" value="Genomic_DNA"/>
</dbReference>
<protein>
    <submittedName>
        <fullName evidence="2">Uncharacterized protein</fullName>
    </submittedName>
</protein>
<evidence type="ECO:0000256" key="1">
    <source>
        <dbReference type="SAM" id="Phobius"/>
    </source>
</evidence>
<name>D5AXJ1_RICPP</name>
<reference evidence="2 3" key="1">
    <citation type="journal article" date="2010" name="Genome Res.">
        <title>Genomic, proteomic, and transcriptomic analysis of virulent and avirulent Rickettsia prowazekii reveals its adaptive mutation capabilities.</title>
        <authorList>
            <person name="Bechah Y."/>
            <person name="El Karkouri K."/>
            <person name="Mediannikov O."/>
            <person name="Leroy Q."/>
            <person name="Pelletier N."/>
            <person name="Robert C."/>
            <person name="Medigue C."/>
            <person name="Mege J.L."/>
            <person name="Raoult D."/>
        </authorList>
    </citation>
    <scope>NUCLEOTIDE SEQUENCE [LARGE SCALE GENOMIC DNA]</scope>
    <source>
        <strain evidence="2 3">Rp22</strain>
    </source>
</reference>
<dbReference type="KEGG" id="rpq:rpr22_CDSx634"/>
<gene>
    <name evidence="2" type="ORF">rpr22_CDSx634</name>
</gene>
<organism evidence="2 3">
    <name type="scientific">Rickettsia prowazekii (strain Rp22)</name>
    <dbReference type="NCBI Taxonomy" id="449216"/>
    <lineage>
        <taxon>Bacteria</taxon>
        <taxon>Pseudomonadati</taxon>
        <taxon>Pseudomonadota</taxon>
        <taxon>Alphaproteobacteria</taxon>
        <taxon>Rickettsiales</taxon>
        <taxon>Rickettsiaceae</taxon>
        <taxon>Rickettsieae</taxon>
        <taxon>Rickettsia</taxon>
        <taxon>typhus group</taxon>
    </lineage>
</organism>
<feature type="transmembrane region" description="Helical" evidence="1">
    <location>
        <begin position="6"/>
        <end position="23"/>
    </location>
</feature>
<proteinExistence type="predicted"/>
<sequence length="40" mass="4831">MNAIRYIGSYSFAIIILYILFSNKISRDRDRLRNFVMVFI</sequence>
<dbReference type="AlphaFoldDB" id="D5AXJ1"/>
<keyword evidence="1" id="KW-0472">Membrane</keyword>
<evidence type="ECO:0000313" key="3">
    <source>
        <dbReference type="Proteomes" id="UP000006931"/>
    </source>
</evidence>
<keyword evidence="1" id="KW-1133">Transmembrane helix</keyword>
<dbReference type="HOGENOM" id="CLU_3295731_0_0_5"/>
<accession>D5AXJ1</accession>